<evidence type="ECO:0000256" key="1">
    <source>
        <dbReference type="SAM" id="MobiDB-lite"/>
    </source>
</evidence>
<evidence type="ECO:0000313" key="2">
    <source>
        <dbReference type="EMBL" id="CRK33060.1"/>
    </source>
</evidence>
<keyword evidence="3" id="KW-1185">Reference proteome</keyword>
<gene>
    <name evidence="2" type="ORF">BN1708_006003</name>
</gene>
<proteinExistence type="predicted"/>
<accession>A0A0G4MGA2</accession>
<dbReference type="AlphaFoldDB" id="A0A0G4MGA2"/>
<reference evidence="2 3" key="1">
    <citation type="submission" date="2015-05" db="EMBL/GenBank/DDBJ databases">
        <authorList>
            <person name="Wang D.B."/>
            <person name="Wang M."/>
        </authorList>
    </citation>
    <scope>NUCLEOTIDE SEQUENCE [LARGE SCALE GENOMIC DNA]</scope>
    <source>
        <strain evidence="2">VL1</strain>
    </source>
</reference>
<feature type="region of interest" description="Disordered" evidence="1">
    <location>
        <begin position="73"/>
        <end position="92"/>
    </location>
</feature>
<evidence type="ECO:0000313" key="3">
    <source>
        <dbReference type="Proteomes" id="UP000044602"/>
    </source>
</evidence>
<protein>
    <submittedName>
        <fullName evidence="2">Uncharacterized protein</fullName>
    </submittedName>
</protein>
<dbReference type="Proteomes" id="UP000044602">
    <property type="component" value="Unassembled WGS sequence"/>
</dbReference>
<sequence>MVQTCAIGPGSGCGSLDDWLHLVRDAILKCNHLFKGSFEIPRQSQGDLHDRVPPLGQDGVDVVLSERRNVQTDANEDDTELYELSGRRREVW</sequence>
<name>A0A0G4MGA2_VERLO</name>
<dbReference type="EMBL" id="CVQH01022416">
    <property type="protein sequence ID" value="CRK33060.1"/>
    <property type="molecule type" value="Genomic_DNA"/>
</dbReference>
<organism evidence="2 3">
    <name type="scientific">Verticillium longisporum</name>
    <name type="common">Verticillium dahliae var. longisporum</name>
    <dbReference type="NCBI Taxonomy" id="100787"/>
    <lineage>
        <taxon>Eukaryota</taxon>
        <taxon>Fungi</taxon>
        <taxon>Dikarya</taxon>
        <taxon>Ascomycota</taxon>
        <taxon>Pezizomycotina</taxon>
        <taxon>Sordariomycetes</taxon>
        <taxon>Hypocreomycetidae</taxon>
        <taxon>Glomerellales</taxon>
        <taxon>Plectosphaerellaceae</taxon>
        <taxon>Verticillium</taxon>
    </lineage>
</organism>